<name>A0A6S7FPN9_PARCT</name>
<dbReference type="EMBL" id="CACRXK020000207">
    <property type="protein sequence ID" value="CAB3979547.1"/>
    <property type="molecule type" value="Genomic_DNA"/>
</dbReference>
<comment type="caution">
    <text evidence="1">The sequence shown here is derived from an EMBL/GenBank/DDBJ whole genome shotgun (WGS) entry which is preliminary data.</text>
</comment>
<protein>
    <submittedName>
        <fullName evidence="1">Uncharacterized protein</fullName>
    </submittedName>
</protein>
<reference evidence="1" key="1">
    <citation type="submission" date="2020-04" db="EMBL/GenBank/DDBJ databases">
        <authorList>
            <person name="Alioto T."/>
            <person name="Alioto T."/>
            <person name="Gomez Garrido J."/>
        </authorList>
    </citation>
    <scope>NUCLEOTIDE SEQUENCE</scope>
    <source>
        <strain evidence="1">A484AB</strain>
    </source>
</reference>
<evidence type="ECO:0000313" key="2">
    <source>
        <dbReference type="Proteomes" id="UP001152795"/>
    </source>
</evidence>
<gene>
    <name evidence="1" type="ORF">PACLA_8A021386</name>
</gene>
<dbReference type="Proteomes" id="UP001152795">
    <property type="component" value="Unassembled WGS sequence"/>
</dbReference>
<keyword evidence="2" id="KW-1185">Reference proteome</keyword>
<dbReference type="AlphaFoldDB" id="A0A6S7FPN9"/>
<evidence type="ECO:0000313" key="1">
    <source>
        <dbReference type="EMBL" id="CAB3979547.1"/>
    </source>
</evidence>
<sequence length="156" mass="17529">MLPGLVDSDSEEDFYIKFASLENVWNECKKPFLSASQEPVFFTYITDKACMIVDNMLANTCTNAGLGNPPLPFCTNVLESGNSIIKRAVNFKESEMANFTLKMAQLIKRQTEDVQGALLNSGPLQVRFRLPQFPTNNGKVVIYVNHTMQCIRKTIL</sequence>
<organism evidence="1 2">
    <name type="scientific">Paramuricea clavata</name>
    <name type="common">Red gorgonian</name>
    <name type="synonym">Violescent sea-whip</name>
    <dbReference type="NCBI Taxonomy" id="317549"/>
    <lineage>
        <taxon>Eukaryota</taxon>
        <taxon>Metazoa</taxon>
        <taxon>Cnidaria</taxon>
        <taxon>Anthozoa</taxon>
        <taxon>Octocorallia</taxon>
        <taxon>Malacalcyonacea</taxon>
        <taxon>Plexauridae</taxon>
        <taxon>Paramuricea</taxon>
    </lineage>
</organism>
<accession>A0A6S7FPN9</accession>
<proteinExistence type="predicted"/>